<comment type="caution">
    <text evidence="12">The sequence shown here is derived from an EMBL/GenBank/DDBJ whole genome shotgun (WGS) entry which is preliminary data.</text>
</comment>
<dbReference type="InterPro" id="IPR000073">
    <property type="entry name" value="AB_hydrolase_1"/>
</dbReference>
<name>A0A1F5WZY4_9BACT</name>
<evidence type="ECO:0000256" key="9">
    <source>
        <dbReference type="PIRSR" id="PIRSR006431-1"/>
    </source>
</evidence>
<comment type="similarity">
    <text evidence="3 8 10">Belongs to the peptidase S33 family.</text>
</comment>
<dbReference type="InterPro" id="IPR002410">
    <property type="entry name" value="Peptidase_S33"/>
</dbReference>
<evidence type="ECO:0000256" key="7">
    <source>
        <dbReference type="ARBA" id="ARBA00022801"/>
    </source>
</evidence>
<evidence type="ECO:0000256" key="5">
    <source>
        <dbReference type="ARBA" id="ARBA00022490"/>
    </source>
</evidence>
<dbReference type="PANTHER" id="PTHR43722:SF1">
    <property type="entry name" value="PROLINE IMINOPEPTIDASE"/>
    <property type="match status" value="1"/>
</dbReference>
<dbReference type="SUPFAM" id="SSF53474">
    <property type="entry name" value="alpha/beta-Hydrolases"/>
    <property type="match status" value="1"/>
</dbReference>
<organism evidence="12 13">
    <name type="scientific">Candidatus Giovannonibacteria bacterium RIFCSPLOWO2_01_FULL_45_34</name>
    <dbReference type="NCBI Taxonomy" id="1798351"/>
    <lineage>
        <taxon>Bacteria</taxon>
        <taxon>Candidatus Giovannoniibacteriota</taxon>
    </lineage>
</organism>
<comment type="subcellular location">
    <subcellularLocation>
        <location evidence="2 8">Cytoplasm</location>
    </subcellularLocation>
</comment>
<dbReference type="Gene3D" id="3.40.50.1820">
    <property type="entry name" value="alpha/beta hydrolase"/>
    <property type="match status" value="1"/>
</dbReference>
<dbReference type="Pfam" id="PF00561">
    <property type="entry name" value="Abhydrolase_1"/>
    <property type="match status" value="1"/>
</dbReference>
<reference evidence="12 13" key="1">
    <citation type="journal article" date="2016" name="Nat. Commun.">
        <title>Thousands of microbial genomes shed light on interconnected biogeochemical processes in an aquifer system.</title>
        <authorList>
            <person name="Anantharaman K."/>
            <person name="Brown C.T."/>
            <person name="Hug L.A."/>
            <person name="Sharon I."/>
            <person name="Castelle C.J."/>
            <person name="Probst A.J."/>
            <person name="Thomas B.C."/>
            <person name="Singh A."/>
            <person name="Wilkins M.J."/>
            <person name="Karaoz U."/>
            <person name="Brodie E.L."/>
            <person name="Williams K.H."/>
            <person name="Hubbard S.S."/>
            <person name="Banfield J.F."/>
        </authorList>
    </citation>
    <scope>NUCLEOTIDE SEQUENCE [LARGE SCALE GENOMIC DNA]</scope>
</reference>
<comment type="catalytic activity">
    <reaction evidence="1 8 10">
        <text>Release of N-terminal proline from a peptide.</text>
        <dbReference type="EC" id="3.4.11.5"/>
    </reaction>
</comment>
<keyword evidence="6 8" id="KW-0645">Protease</keyword>
<dbReference type="NCBIfam" id="TIGR01249">
    <property type="entry name" value="pro_imino_pep_1"/>
    <property type="match status" value="1"/>
</dbReference>
<evidence type="ECO:0000256" key="8">
    <source>
        <dbReference type="PIRNR" id="PIRNR006431"/>
    </source>
</evidence>
<dbReference type="AlphaFoldDB" id="A0A1F5WZY4"/>
<dbReference type="Proteomes" id="UP000178114">
    <property type="component" value="Unassembled WGS sequence"/>
</dbReference>
<evidence type="ECO:0000256" key="6">
    <source>
        <dbReference type="ARBA" id="ARBA00022670"/>
    </source>
</evidence>
<keyword evidence="4 8" id="KW-0031">Aminopeptidase</keyword>
<evidence type="ECO:0000256" key="3">
    <source>
        <dbReference type="ARBA" id="ARBA00010088"/>
    </source>
</evidence>
<dbReference type="PRINTS" id="PR00793">
    <property type="entry name" value="PROAMNOPTASE"/>
</dbReference>
<accession>A0A1F5WZY4</accession>
<dbReference type="GO" id="GO:0006508">
    <property type="term" value="P:proteolysis"/>
    <property type="evidence" value="ECO:0007669"/>
    <property type="project" value="UniProtKB-KW"/>
</dbReference>
<dbReference type="STRING" id="1798351.A2930_01180"/>
<dbReference type="GO" id="GO:0004177">
    <property type="term" value="F:aminopeptidase activity"/>
    <property type="evidence" value="ECO:0007669"/>
    <property type="project" value="UniProtKB-UniRule"/>
</dbReference>
<evidence type="ECO:0000256" key="4">
    <source>
        <dbReference type="ARBA" id="ARBA00022438"/>
    </source>
</evidence>
<feature type="active site" evidence="9">
    <location>
        <position position="267"/>
    </location>
</feature>
<dbReference type="EMBL" id="MFID01000016">
    <property type="protein sequence ID" value="OGF81163.1"/>
    <property type="molecule type" value="Genomic_DNA"/>
</dbReference>
<dbReference type="GO" id="GO:0005737">
    <property type="term" value="C:cytoplasm"/>
    <property type="evidence" value="ECO:0007669"/>
    <property type="project" value="UniProtKB-SubCell"/>
</dbReference>
<keyword evidence="5 8" id="KW-0963">Cytoplasm</keyword>
<dbReference type="PANTHER" id="PTHR43722">
    <property type="entry name" value="PROLINE IMINOPEPTIDASE"/>
    <property type="match status" value="1"/>
</dbReference>
<keyword evidence="7 8" id="KW-0378">Hydrolase</keyword>
<dbReference type="PRINTS" id="PR00111">
    <property type="entry name" value="ABHYDROLASE"/>
</dbReference>
<evidence type="ECO:0000256" key="1">
    <source>
        <dbReference type="ARBA" id="ARBA00001585"/>
    </source>
</evidence>
<feature type="active site" description="Nucleophile" evidence="9">
    <location>
        <position position="111"/>
    </location>
</feature>
<feature type="domain" description="AB hydrolase-1" evidence="11">
    <location>
        <begin position="36"/>
        <end position="296"/>
    </location>
</feature>
<protein>
    <recommendedName>
        <fullName evidence="8 10">Proline iminopeptidase</fullName>
        <shortName evidence="8">PIP</shortName>
        <ecNumber evidence="8 10">3.4.11.5</ecNumber>
    </recommendedName>
    <alternativeName>
        <fullName evidence="8">Prolyl aminopeptidase</fullName>
    </alternativeName>
</protein>
<proteinExistence type="inferred from homology"/>
<evidence type="ECO:0000256" key="10">
    <source>
        <dbReference type="RuleBase" id="RU003421"/>
    </source>
</evidence>
<dbReference type="InterPro" id="IPR005944">
    <property type="entry name" value="Pro_iminopeptidase"/>
</dbReference>
<gene>
    <name evidence="12" type="ORF">A2930_01180</name>
</gene>
<evidence type="ECO:0000313" key="12">
    <source>
        <dbReference type="EMBL" id="OGF81163.1"/>
    </source>
</evidence>
<dbReference type="PIRSF" id="PIRSF006431">
    <property type="entry name" value="Pept_S33"/>
    <property type="match status" value="1"/>
</dbReference>
<dbReference type="EC" id="3.4.11.5" evidence="8 10"/>
<evidence type="ECO:0000259" key="11">
    <source>
        <dbReference type="Pfam" id="PF00561"/>
    </source>
</evidence>
<dbReference type="InterPro" id="IPR029058">
    <property type="entry name" value="AB_hydrolase_fold"/>
</dbReference>
<feature type="active site" description="Proton donor" evidence="9">
    <location>
        <position position="294"/>
    </location>
</feature>
<sequence>MREKLYPPIKPYKQGFLRVLFGHEIYWEECGNPKGYPILFVHGGPGAGCSERDRRFFDPKKWRIVLFDQRGSGRSKPFASTKTNTTPDLIWDIHYLLRMKGIEKAVLFGGSWGSTLSLVYALQYPETVAGMVLRGIFLAEEEEIKAYTTGEIGKYFPEIWNRFVSQIPPDKRNDPAAYYYNQMQSKNKSTRMHFAYEWAHYELGTLYLREKTEKELNEMILEFPYESLGVLEAYYMVNNCFLADGYILKNSKIISHIPASIIQGRYDMVCPPVSAYKLHLMLPKSELHMVLAGHSSSDGEIAGKLVSETEKMFKKTD</sequence>
<evidence type="ECO:0000313" key="13">
    <source>
        <dbReference type="Proteomes" id="UP000178114"/>
    </source>
</evidence>
<evidence type="ECO:0000256" key="2">
    <source>
        <dbReference type="ARBA" id="ARBA00004496"/>
    </source>
</evidence>